<dbReference type="EMBL" id="UOGD01000184">
    <property type="protein sequence ID" value="VAX21048.1"/>
    <property type="molecule type" value="Genomic_DNA"/>
</dbReference>
<accession>A0A3B1CAU8</accession>
<protein>
    <submittedName>
        <fullName evidence="1">Uncharacterized protein</fullName>
    </submittedName>
</protein>
<dbReference type="Gene3D" id="2.120.10.10">
    <property type="match status" value="1"/>
</dbReference>
<reference evidence="1" key="1">
    <citation type="submission" date="2018-06" db="EMBL/GenBank/DDBJ databases">
        <authorList>
            <person name="Zhirakovskaya E."/>
        </authorList>
    </citation>
    <scope>NUCLEOTIDE SEQUENCE</scope>
</reference>
<dbReference type="AlphaFoldDB" id="A0A3B1CAU8"/>
<evidence type="ECO:0000313" key="1">
    <source>
        <dbReference type="EMBL" id="VAX21048.1"/>
    </source>
</evidence>
<sequence length="415" mass="46378">MKNICIERDSKLSNKFDYSRNIKLPYYLRVVLISLFFTTGTYTQSAKIVVPDIPNIKVTVGESILIPKVESTLAFQFNDGRIVVGKGEDAKWSLDNGHTWKTGLPGNFDKSAIDLGNNEIISINRNTQLRPDGKYRVKLKRSFDNWKTTMIEEGELEIPNASFTVTGSGGRVDGFLFHHGLIQLPSGELVATMYGNFKDDVQLCAGYPAELGQRKYHTIVVFSKDRGHTWGNYVHVAYDKMLGRGIPNDHKMLGKSIPEDRASRTTIVPAITMEGFREADLVQAPNSDLICVMRSGGRNPTPGVNLFPTPLYCSRSSDGGKHWTPPEQIADRGVSPNLVTMKNGIIVCTYSRPGNWLIFSDNNGASWKGTFQFGTTGSTNYIIETVEDTIQVYHEVKEKNEKVVYGTFFKVQKIN</sequence>
<dbReference type="CDD" id="cd15482">
    <property type="entry name" value="Sialidase_non-viral"/>
    <property type="match status" value="1"/>
</dbReference>
<proteinExistence type="predicted"/>
<organism evidence="1">
    <name type="scientific">hydrothermal vent metagenome</name>
    <dbReference type="NCBI Taxonomy" id="652676"/>
    <lineage>
        <taxon>unclassified sequences</taxon>
        <taxon>metagenomes</taxon>
        <taxon>ecological metagenomes</taxon>
    </lineage>
</organism>
<name>A0A3B1CAU8_9ZZZZ</name>
<gene>
    <name evidence="1" type="ORF">MNBD_IGNAVI01-408</name>
</gene>
<dbReference type="InterPro" id="IPR036278">
    <property type="entry name" value="Sialidase_sf"/>
</dbReference>
<dbReference type="SUPFAM" id="SSF50939">
    <property type="entry name" value="Sialidases"/>
    <property type="match status" value="1"/>
</dbReference>